<comment type="similarity">
    <text evidence="1">Belongs to the UPF0612 family.</text>
</comment>
<evidence type="ECO:0000313" key="4">
    <source>
        <dbReference type="EMBL" id="KAH9000234.1"/>
    </source>
</evidence>
<comment type="caution">
    <text evidence="4">The sequence shown here is derived from an EMBL/GenBank/DDBJ whole genome shotgun (WGS) entry which is preliminary data.</text>
</comment>
<keyword evidence="5" id="KW-1185">Reference proteome</keyword>
<evidence type="ECO:0000256" key="1">
    <source>
        <dbReference type="ARBA" id="ARBA00005788"/>
    </source>
</evidence>
<dbReference type="Pfam" id="PF08593">
    <property type="entry name" value="Mug135_C"/>
    <property type="match status" value="1"/>
</dbReference>
<reference evidence="4" key="1">
    <citation type="submission" date="2022-01" db="EMBL/GenBank/DDBJ databases">
        <title>Comparative genomics reveals a dynamic genome evolution in the ectomycorrhizal milk-cap (Lactarius) mushrooms.</title>
        <authorList>
            <consortium name="DOE Joint Genome Institute"/>
            <person name="Lebreton A."/>
            <person name="Tang N."/>
            <person name="Kuo A."/>
            <person name="LaButti K."/>
            <person name="Drula E."/>
            <person name="Barry K."/>
            <person name="Clum A."/>
            <person name="Lipzen A."/>
            <person name="Mousain D."/>
            <person name="Ng V."/>
            <person name="Wang R."/>
            <person name="Wang X."/>
            <person name="Dai Y."/>
            <person name="Henrissat B."/>
            <person name="Grigoriev I.V."/>
            <person name="Guerin-Laguette A."/>
            <person name="Yu F."/>
            <person name="Martin F.M."/>
        </authorList>
    </citation>
    <scope>NUCLEOTIDE SEQUENCE</scope>
    <source>
        <strain evidence="4">QP</strain>
    </source>
</reference>
<sequence>MAVPSNPPHAALLEPPRDGLVPIPAEPTSPPTVGDVIGAIRYRQDVDVSISQRHPDLGCDLNDRYNGVIYEHTQTNHTRGTGNIMPFAIIPFTNGGDPTLPPHNLPPLYSIGVIEGLNEHDLATYLTHYDVVPIPAGAAAGREALKRLIGASD</sequence>
<feature type="domain" description="Mug135-like C-terminal" evidence="3">
    <location>
        <begin position="76"/>
        <end position="151"/>
    </location>
</feature>
<dbReference type="AlphaFoldDB" id="A0AAD4LPH6"/>
<feature type="region of interest" description="Disordered" evidence="2">
    <location>
        <begin position="1"/>
        <end position="25"/>
    </location>
</feature>
<evidence type="ECO:0000259" key="3">
    <source>
        <dbReference type="Pfam" id="PF08593"/>
    </source>
</evidence>
<dbReference type="Proteomes" id="UP001201163">
    <property type="component" value="Unassembled WGS sequence"/>
</dbReference>
<organism evidence="4 5">
    <name type="scientific">Lactarius akahatsu</name>
    <dbReference type="NCBI Taxonomy" id="416441"/>
    <lineage>
        <taxon>Eukaryota</taxon>
        <taxon>Fungi</taxon>
        <taxon>Dikarya</taxon>
        <taxon>Basidiomycota</taxon>
        <taxon>Agaricomycotina</taxon>
        <taxon>Agaricomycetes</taxon>
        <taxon>Russulales</taxon>
        <taxon>Russulaceae</taxon>
        <taxon>Lactarius</taxon>
    </lineage>
</organism>
<accession>A0AAD4LPH6</accession>
<dbReference type="EMBL" id="JAKELL010000002">
    <property type="protein sequence ID" value="KAH9000234.1"/>
    <property type="molecule type" value="Genomic_DNA"/>
</dbReference>
<gene>
    <name evidence="4" type="ORF">EDB92DRAFT_1812619</name>
</gene>
<evidence type="ECO:0000313" key="5">
    <source>
        <dbReference type="Proteomes" id="UP001201163"/>
    </source>
</evidence>
<evidence type="ECO:0000256" key="2">
    <source>
        <dbReference type="SAM" id="MobiDB-lite"/>
    </source>
</evidence>
<dbReference type="InterPro" id="IPR013902">
    <property type="entry name" value="Mug135-like_C"/>
</dbReference>
<protein>
    <recommendedName>
        <fullName evidence="3">Mug135-like C-terminal domain-containing protein</fullName>
    </recommendedName>
</protein>
<proteinExistence type="inferred from homology"/>
<name>A0AAD4LPH6_9AGAM</name>